<evidence type="ECO:0000313" key="5">
    <source>
        <dbReference type="EMBL" id="MCZ0701634.1"/>
    </source>
</evidence>
<dbReference type="Proteomes" id="UP001084197">
    <property type="component" value="Unassembled WGS sequence"/>
</dbReference>
<evidence type="ECO:0000256" key="3">
    <source>
        <dbReference type="ARBA" id="ARBA00023163"/>
    </source>
</evidence>
<dbReference type="EMBL" id="JAPRAT010000001">
    <property type="protein sequence ID" value="MCZ0701634.1"/>
    <property type="molecule type" value="Genomic_DNA"/>
</dbReference>
<keyword evidence="1" id="KW-0805">Transcription regulation</keyword>
<sequence>MSKEFQSSKPIYMQIVDSIVIDILQNKQKPAEKLPSVREMAVKMGVNPNTIQRAYGELERMNVVETRRGQGTFVLDNATLLDELKTSMQKEIIENYVEQMLEIGVSNKDMIEQLQNYLEGCE</sequence>
<dbReference type="PROSITE" id="PS50949">
    <property type="entry name" value="HTH_GNTR"/>
    <property type="match status" value="1"/>
</dbReference>
<reference evidence="5" key="1">
    <citation type="submission" date="2022-11" db="EMBL/GenBank/DDBJ databases">
        <title>WGS of Natronobacillus azotifigens 24KS-1, an anaerobic diazotrophic haloalkaliphile from soda-rich habitats.</title>
        <authorList>
            <person name="Sorokin D.Y."/>
            <person name="Merkel A.Y."/>
        </authorList>
    </citation>
    <scope>NUCLEOTIDE SEQUENCE</scope>
    <source>
        <strain evidence="5">24KS-1</strain>
    </source>
</reference>
<keyword evidence="2" id="KW-0238">DNA-binding</keyword>
<evidence type="ECO:0000259" key="4">
    <source>
        <dbReference type="PROSITE" id="PS50949"/>
    </source>
</evidence>
<dbReference type="SMART" id="SM00345">
    <property type="entry name" value="HTH_GNTR"/>
    <property type="match status" value="1"/>
</dbReference>
<dbReference type="SUPFAM" id="SSF46785">
    <property type="entry name" value="Winged helix' DNA-binding domain"/>
    <property type="match status" value="1"/>
</dbReference>
<dbReference type="AlphaFoldDB" id="A0A9J6R7M4"/>
<name>A0A9J6R7M4_9BACI</name>
<keyword evidence="3" id="KW-0804">Transcription</keyword>
<gene>
    <name evidence="5" type="ORF">OWO01_00225</name>
</gene>
<dbReference type="PANTHER" id="PTHR38445:SF6">
    <property type="entry name" value="GNTR-FAMILY TRANSCRIPTIONAL REGULATOR"/>
    <property type="match status" value="1"/>
</dbReference>
<dbReference type="InterPro" id="IPR036390">
    <property type="entry name" value="WH_DNA-bd_sf"/>
</dbReference>
<dbReference type="GO" id="GO:0003677">
    <property type="term" value="F:DNA binding"/>
    <property type="evidence" value="ECO:0007669"/>
    <property type="project" value="UniProtKB-KW"/>
</dbReference>
<dbReference type="GO" id="GO:0003700">
    <property type="term" value="F:DNA-binding transcription factor activity"/>
    <property type="evidence" value="ECO:0007669"/>
    <property type="project" value="InterPro"/>
</dbReference>
<accession>A0A9J6R7M4</accession>
<comment type="caution">
    <text evidence="5">The sequence shown here is derived from an EMBL/GenBank/DDBJ whole genome shotgun (WGS) entry which is preliminary data.</text>
</comment>
<evidence type="ECO:0000256" key="1">
    <source>
        <dbReference type="ARBA" id="ARBA00023015"/>
    </source>
</evidence>
<feature type="domain" description="HTH gntR-type" evidence="4">
    <location>
        <begin position="9"/>
        <end position="77"/>
    </location>
</feature>
<proteinExistence type="predicted"/>
<evidence type="ECO:0000256" key="2">
    <source>
        <dbReference type="ARBA" id="ARBA00023125"/>
    </source>
</evidence>
<dbReference type="RefSeq" id="WP_268778404.1">
    <property type="nucleotide sequence ID" value="NZ_JAPRAT010000001.1"/>
</dbReference>
<dbReference type="InterPro" id="IPR000524">
    <property type="entry name" value="Tscrpt_reg_HTH_GntR"/>
</dbReference>
<protein>
    <submittedName>
        <fullName evidence="5">GntR family transcriptional regulator</fullName>
    </submittedName>
</protein>
<dbReference type="PANTHER" id="PTHR38445">
    <property type="entry name" value="HTH-TYPE TRANSCRIPTIONAL REPRESSOR YTRA"/>
    <property type="match status" value="1"/>
</dbReference>
<dbReference type="CDD" id="cd07377">
    <property type="entry name" value="WHTH_GntR"/>
    <property type="match status" value="1"/>
</dbReference>
<keyword evidence="6" id="KW-1185">Reference proteome</keyword>
<dbReference type="InterPro" id="IPR036388">
    <property type="entry name" value="WH-like_DNA-bd_sf"/>
</dbReference>
<organism evidence="5 6">
    <name type="scientific">Natronobacillus azotifigens</name>
    <dbReference type="NCBI Taxonomy" id="472978"/>
    <lineage>
        <taxon>Bacteria</taxon>
        <taxon>Bacillati</taxon>
        <taxon>Bacillota</taxon>
        <taxon>Bacilli</taxon>
        <taxon>Bacillales</taxon>
        <taxon>Bacillaceae</taxon>
        <taxon>Natronobacillus</taxon>
    </lineage>
</organism>
<dbReference type="Gene3D" id="1.10.10.10">
    <property type="entry name" value="Winged helix-like DNA-binding domain superfamily/Winged helix DNA-binding domain"/>
    <property type="match status" value="1"/>
</dbReference>
<dbReference type="Pfam" id="PF00392">
    <property type="entry name" value="GntR"/>
    <property type="match status" value="1"/>
</dbReference>
<evidence type="ECO:0000313" key="6">
    <source>
        <dbReference type="Proteomes" id="UP001084197"/>
    </source>
</evidence>